<protein>
    <submittedName>
        <fullName evidence="1">Nicotinate-nucleotide--dimethylbenzimidazole phosphoribosyltransferase</fullName>
    </submittedName>
</protein>
<dbReference type="CDD" id="cd02439">
    <property type="entry name" value="DMB-PRT_CobT"/>
    <property type="match status" value="1"/>
</dbReference>
<keyword evidence="1" id="KW-0328">Glycosyltransferase</keyword>
<comment type="caution">
    <text evidence="1">The sequence shown here is derived from an EMBL/GenBank/DDBJ whole genome shotgun (WGS) entry which is preliminary data.</text>
</comment>
<dbReference type="Pfam" id="PF02277">
    <property type="entry name" value="DBI_PRT"/>
    <property type="match status" value="1"/>
</dbReference>
<name>A0A3S0AVS8_9CORY</name>
<keyword evidence="2" id="KW-1185">Reference proteome</keyword>
<dbReference type="AlphaFoldDB" id="A0A3S0AVS8"/>
<dbReference type="InterPro" id="IPR003200">
    <property type="entry name" value="Nict_dMeBzImd_PRibTrfase"/>
</dbReference>
<gene>
    <name evidence="1" type="ORF">EAH68_08965</name>
</gene>
<evidence type="ECO:0000313" key="2">
    <source>
        <dbReference type="Proteomes" id="UP000274907"/>
    </source>
</evidence>
<keyword evidence="1" id="KW-0808">Transferase</keyword>
<dbReference type="OrthoDB" id="9781491at2"/>
<evidence type="ECO:0000313" key="1">
    <source>
        <dbReference type="EMBL" id="RSZ62700.1"/>
    </source>
</evidence>
<dbReference type="PANTHER" id="PTHR43463:SF1">
    <property type="entry name" value="NICOTINATE-NUCLEOTIDE--DIMETHYLBENZIMIDAZOLE PHOSPHORIBOSYLTRANSFERASE"/>
    <property type="match status" value="1"/>
</dbReference>
<dbReference type="PANTHER" id="PTHR43463">
    <property type="entry name" value="NICOTINATE-NUCLEOTIDE--DIMETHYLBENZIMIDAZOLE PHOSPHORIBOSYLTRANSFERASE"/>
    <property type="match status" value="1"/>
</dbReference>
<dbReference type="InterPro" id="IPR036087">
    <property type="entry name" value="Nict_dMeBzImd_PRibTrfase_sf"/>
</dbReference>
<accession>A0A3S0AVS8</accession>
<proteinExistence type="predicted"/>
<organism evidence="1 2">
    <name type="scientific">Corynebacterium hylobatis</name>
    <dbReference type="NCBI Taxonomy" id="1859290"/>
    <lineage>
        <taxon>Bacteria</taxon>
        <taxon>Bacillati</taxon>
        <taxon>Actinomycetota</taxon>
        <taxon>Actinomycetes</taxon>
        <taxon>Mycobacteriales</taxon>
        <taxon>Corynebacteriaceae</taxon>
        <taxon>Corynebacterium</taxon>
    </lineage>
</organism>
<dbReference type="RefSeq" id="WP_126120995.1">
    <property type="nucleotide sequence ID" value="NZ_RXHJ01000010.1"/>
</dbReference>
<sequence length="328" mass="33690">MLFDSTAPVTPPDAQVRAEALAAVSASGLGRLRELGAWVAACQGVFPPAPLQRCRVVVFAGDHGVVKRGMSTLPPEYSVRQAAVIDSGAGAVNVLARAAGASVRVVDVSLDQEGGPEQVRRGSGAVDVEDAMSAEEFTAAVELGRRIADQEVDSGADLLLPGDLGVGNTTVAAAVLGALTRTEPVAVVGPGAGMDDELWKIKVSAIRDAMFRVRNLGAEPEELLRKISSPDLVALVAFIAQAATRRTPVLLDGAPVTVAAFLAERLVPGTRQWCQAGQLSPEPAHLIALQALELTPLIALDMNAGQGAGALAALPLVTAAAELLADQA</sequence>
<dbReference type="GO" id="GO:0008939">
    <property type="term" value="F:nicotinate-nucleotide-dimethylbenzimidazole phosphoribosyltransferase activity"/>
    <property type="evidence" value="ECO:0007669"/>
    <property type="project" value="InterPro"/>
</dbReference>
<reference evidence="1 2" key="1">
    <citation type="submission" date="2018-12" db="EMBL/GenBank/DDBJ databases">
        <title>YIM 101343 draft genome.</title>
        <authorList>
            <person name="Chen X."/>
        </authorList>
    </citation>
    <scope>NUCLEOTIDE SEQUENCE [LARGE SCALE GENOMIC DNA]</scope>
    <source>
        <strain evidence="1 2">YIM 101343</strain>
    </source>
</reference>
<dbReference type="Gene3D" id="3.40.50.10210">
    <property type="match status" value="1"/>
</dbReference>
<dbReference type="NCBIfam" id="NF000996">
    <property type="entry name" value="PRK00105.1"/>
    <property type="match status" value="1"/>
</dbReference>
<dbReference type="EMBL" id="RXHJ01000010">
    <property type="protein sequence ID" value="RSZ62700.1"/>
    <property type="molecule type" value="Genomic_DNA"/>
</dbReference>
<dbReference type="SUPFAM" id="SSF52733">
    <property type="entry name" value="Nicotinate mononucleotide:5,6-dimethylbenzimidazole phosphoribosyltransferase (CobT)"/>
    <property type="match status" value="1"/>
</dbReference>
<dbReference type="Proteomes" id="UP000274907">
    <property type="component" value="Unassembled WGS sequence"/>
</dbReference>